<dbReference type="Pfam" id="PF03917">
    <property type="entry name" value="GSH_synth_ATP"/>
    <property type="match status" value="1"/>
</dbReference>
<dbReference type="InterPro" id="IPR005615">
    <property type="entry name" value="Glutathione_synthase"/>
</dbReference>
<keyword evidence="1 3" id="KW-0479">Metal-binding</keyword>
<protein>
    <recommendedName>
        <fullName evidence="1">Glutathione synthetase</fullName>
        <shortName evidence="1">GSH-S</shortName>
        <ecNumber evidence="1">6.3.2.3</ecNumber>
    </recommendedName>
</protein>
<name>A0A183CFL0_GLOPA</name>
<dbReference type="AlphaFoldDB" id="A0A183CFL0"/>
<accession>A0A183CFL0</accession>
<evidence type="ECO:0000256" key="3">
    <source>
        <dbReference type="PIRSR" id="PIRSR001558-2"/>
    </source>
</evidence>
<keyword evidence="4" id="KW-0732">Signal</keyword>
<dbReference type="GO" id="GO:0005524">
    <property type="term" value="F:ATP binding"/>
    <property type="evidence" value="ECO:0007669"/>
    <property type="project" value="UniProtKB-UniRule"/>
</dbReference>
<evidence type="ECO:0000313" key="5">
    <source>
        <dbReference type="Proteomes" id="UP000050741"/>
    </source>
</evidence>
<feature type="binding site" evidence="3">
    <location>
        <position position="300"/>
    </location>
    <ligand>
        <name>Mg(2+)</name>
        <dbReference type="ChEBI" id="CHEBI:18420"/>
    </ligand>
</feature>
<reference evidence="5" key="1">
    <citation type="submission" date="2013-12" db="EMBL/GenBank/DDBJ databases">
        <authorList>
            <person name="Aslett M."/>
        </authorList>
    </citation>
    <scope>NUCLEOTIDE SEQUENCE [LARGE SCALE GENOMIC DNA]</scope>
    <source>
        <strain evidence="5">Lindley</strain>
    </source>
</reference>
<evidence type="ECO:0000313" key="6">
    <source>
        <dbReference type="WBParaSite" id="GPLIN_001166500"/>
    </source>
</evidence>
<dbReference type="InterPro" id="IPR014049">
    <property type="entry name" value="Glutathione_synthase_N_euk"/>
</dbReference>
<dbReference type="PANTHER" id="PTHR11130">
    <property type="entry name" value="GLUTATHIONE SYNTHETASE"/>
    <property type="match status" value="1"/>
</dbReference>
<dbReference type="GO" id="GO:0004363">
    <property type="term" value="F:glutathione synthase activity"/>
    <property type="evidence" value="ECO:0007669"/>
    <property type="project" value="UniProtKB-UniRule"/>
</dbReference>
<dbReference type="SUPFAM" id="SSF56059">
    <property type="entry name" value="Glutathione synthetase ATP-binding domain-like"/>
    <property type="match status" value="1"/>
</dbReference>
<feature type="chain" id="PRO_5008147530" description="Glutathione synthetase" evidence="4">
    <location>
        <begin position="27"/>
        <end position="407"/>
    </location>
</feature>
<keyword evidence="1" id="KW-0317">Glutathione biosynthesis</keyword>
<comment type="pathway">
    <text evidence="1">Sulfur metabolism; glutathione biosynthesis; glutathione from L-cysteine and L-glutamate: step 2/2.</text>
</comment>
<evidence type="ECO:0000256" key="2">
    <source>
        <dbReference type="PIRSR" id="PIRSR001558-1"/>
    </source>
</evidence>
<dbReference type="Gene3D" id="3.30.470.20">
    <property type="entry name" value="ATP-grasp fold, B domain"/>
    <property type="match status" value="2"/>
</dbReference>
<sequence>MLSNLLNLAICVEFFVVFTAKFLTNASPTEIDHKSETLDVNIEAMVEDAINWAHIHGLVVRTKEMKLKNDIAMFLPFALFPTPFPREIFEQARDVQTAMQLLYFRVASDFKFLREHLQPVAETNEVLQSLLEILQKVHDEGIKQPLTVVLMRSDYMCNVDKNEHTGEPVYGLKQIEVNIGQIGGLFNAPCITDLHRRTMAHAGLDTSNVFMPINEPDAMVVDALIMAWKAFGDKDAIVLVLPSMVERFFPSSNEADTVVAICKTFAGMWGLDDPEDEATKSVIQNAIDHPDKYVLKPCREGGGNNFWGKEIPEKLREFSPAELGGHILMQKLTPLAVPNLLVRPLQDVQFENVVSELGIFGFLLGNVHTKSVQHNVQRGHYARSKSQDAQEGGVYGGAGVVDSPLLF</sequence>
<feature type="binding site" evidence="2">
    <location>
        <begin position="296"/>
        <end position="305"/>
    </location>
    <ligand>
        <name>ATP</name>
        <dbReference type="ChEBI" id="CHEBI:30616"/>
    </ligand>
</feature>
<dbReference type="WBParaSite" id="GPLIN_001166500">
    <property type="protein sequence ID" value="GPLIN_001166500"/>
    <property type="gene ID" value="GPLIN_001166500"/>
</dbReference>
<dbReference type="PIRSF" id="PIRSF001558">
    <property type="entry name" value="GSHase"/>
    <property type="match status" value="1"/>
</dbReference>
<keyword evidence="1" id="KW-0436">Ligase</keyword>
<comment type="cofactor">
    <cofactor evidence="1 3">
        <name>Mg(2+)</name>
        <dbReference type="ChEBI" id="CHEBI:18420"/>
    </cofactor>
    <text evidence="1 3">Binds 1 Mg(2+) ion per subunit.</text>
</comment>
<dbReference type="InterPro" id="IPR014709">
    <property type="entry name" value="Glutathione_synthase_C_euk"/>
</dbReference>
<feature type="binding site" evidence="2">
    <location>
        <position position="356"/>
    </location>
    <ligand>
        <name>ATP</name>
        <dbReference type="ChEBI" id="CHEBI:30616"/>
    </ligand>
</feature>
<keyword evidence="5" id="KW-1185">Reference proteome</keyword>
<reference evidence="5" key="2">
    <citation type="submission" date="2014-05" db="EMBL/GenBank/DDBJ databases">
        <title>The genome and life-stage specific transcriptomes of Globodera pallida elucidate key aspects of plant parasitism by a cyst nematode.</title>
        <authorList>
            <person name="Cotton J.A."/>
            <person name="Lilley C.J."/>
            <person name="Jones L.M."/>
            <person name="Kikuchi T."/>
            <person name="Reid A.J."/>
            <person name="Thorpe P."/>
            <person name="Tsai I.J."/>
            <person name="Beasley H."/>
            <person name="Blok V."/>
            <person name="Cock P.J.A."/>
            <person name="Van den Akker S.E."/>
            <person name="Holroyd N."/>
            <person name="Hunt M."/>
            <person name="Mantelin S."/>
            <person name="Naghra H."/>
            <person name="Pain A."/>
            <person name="Palomares-Rius J.E."/>
            <person name="Zarowiecki M."/>
            <person name="Berriman M."/>
            <person name="Jones J.T."/>
            <person name="Urwin P.E."/>
        </authorList>
    </citation>
    <scope>NUCLEOTIDE SEQUENCE [LARGE SCALE GENOMIC DNA]</scope>
    <source>
        <strain evidence="5">Lindley</strain>
    </source>
</reference>
<feature type="binding site" evidence="2">
    <location>
        <position position="391"/>
    </location>
    <ligand>
        <name>ATP</name>
        <dbReference type="ChEBI" id="CHEBI:30616"/>
    </ligand>
</feature>
<feature type="binding site" evidence="2">
    <location>
        <position position="383"/>
    </location>
    <ligand>
        <name>substrate</name>
    </ligand>
</feature>
<evidence type="ECO:0000256" key="4">
    <source>
        <dbReference type="SAM" id="SignalP"/>
    </source>
</evidence>
<feature type="signal peptide" evidence="4">
    <location>
        <begin position="1"/>
        <end position="26"/>
    </location>
</feature>
<keyword evidence="1 2" id="KW-0547">Nucleotide-binding</keyword>
<evidence type="ECO:0000256" key="1">
    <source>
        <dbReference type="PIRNR" id="PIRNR001558"/>
    </source>
</evidence>
<dbReference type="Gene3D" id="3.30.1490.80">
    <property type="match status" value="1"/>
</dbReference>
<dbReference type="EC" id="6.3.2.3" evidence="1"/>
<dbReference type="PANTHER" id="PTHR11130:SF0">
    <property type="entry name" value="GLUTATHIONE SYNTHETASE"/>
    <property type="match status" value="1"/>
</dbReference>
<reference evidence="6" key="3">
    <citation type="submission" date="2016-06" db="UniProtKB">
        <authorList>
            <consortium name="WormBaseParasite"/>
        </authorList>
    </citation>
    <scope>IDENTIFICATION</scope>
</reference>
<organism evidence="5 6">
    <name type="scientific">Globodera pallida</name>
    <name type="common">Potato cyst nematode worm</name>
    <name type="synonym">Heterodera pallida</name>
    <dbReference type="NCBI Taxonomy" id="36090"/>
    <lineage>
        <taxon>Eukaryota</taxon>
        <taxon>Metazoa</taxon>
        <taxon>Ecdysozoa</taxon>
        <taxon>Nematoda</taxon>
        <taxon>Chromadorea</taxon>
        <taxon>Rhabditida</taxon>
        <taxon>Tylenchina</taxon>
        <taxon>Tylenchomorpha</taxon>
        <taxon>Tylenchoidea</taxon>
        <taxon>Heteroderidae</taxon>
        <taxon>Heteroderinae</taxon>
        <taxon>Globodera</taxon>
    </lineage>
</organism>
<dbReference type="Proteomes" id="UP000050741">
    <property type="component" value="Unassembled WGS sequence"/>
</dbReference>
<proteinExistence type="inferred from homology"/>
<dbReference type="GO" id="GO:0005829">
    <property type="term" value="C:cytosol"/>
    <property type="evidence" value="ECO:0007669"/>
    <property type="project" value="TreeGrafter"/>
</dbReference>
<dbReference type="GO" id="GO:0000287">
    <property type="term" value="F:magnesium ion binding"/>
    <property type="evidence" value="ECO:0007669"/>
    <property type="project" value="UniProtKB-UniRule"/>
</dbReference>
<feature type="binding site" evidence="2">
    <location>
        <position position="385"/>
    </location>
    <ligand>
        <name>ATP</name>
        <dbReference type="ChEBI" id="CHEBI:30616"/>
    </ligand>
</feature>
<comment type="catalytic activity">
    <reaction evidence="1">
        <text>gamma-L-glutamyl-L-cysteine + glycine + ATP = glutathione + ADP + phosphate + H(+)</text>
        <dbReference type="Rhea" id="RHEA:13557"/>
        <dbReference type="ChEBI" id="CHEBI:15378"/>
        <dbReference type="ChEBI" id="CHEBI:30616"/>
        <dbReference type="ChEBI" id="CHEBI:43474"/>
        <dbReference type="ChEBI" id="CHEBI:57305"/>
        <dbReference type="ChEBI" id="CHEBI:57925"/>
        <dbReference type="ChEBI" id="CHEBI:58173"/>
        <dbReference type="ChEBI" id="CHEBI:456216"/>
        <dbReference type="EC" id="6.3.2.3"/>
    </reaction>
</comment>
<keyword evidence="1 2" id="KW-0067">ATP-binding</keyword>
<dbReference type="Gene3D" id="3.30.1490.50">
    <property type="match status" value="1"/>
</dbReference>
<dbReference type="GO" id="GO:0043295">
    <property type="term" value="F:glutathione binding"/>
    <property type="evidence" value="ECO:0007669"/>
    <property type="project" value="UniProtKB-UniRule"/>
</dbReference>
<comment type="similarity">
    <text evidence="1">Belongs to the eukaryotic GSH synthase family.</text>
</comment>
<dbReference type="UniPathway" id="UPA00142">
    <property type="reaction ID" value="UER00210"/>
</dbReference>
<keyword evidence="1 3" id="KW-0460">Magnesium</keyword>